<protein>
    <submittedName>
        <fullName evidence="1">Uncharacterized protein</fullName>
    </submittedName>
</protein>
<evidence type="ECO:0000313" key="1">
    <source>
        <dbReference type="EMBL" id="QIZ21552.1"/>
    </source>
</evidence>
<dbReference type="EMBL" id="CP038852">
    <property type="protein sequence ID" value="QIZ21552.1"/>
    <property type="molecule type" value="Genomic_DNA"/>
</dbReference>
<evidence type="ECO:0000313" key="2">
    <source>
        <dbReference type="Proteomes" id="UP000501094"/>
    </source>
</evidence>
<sequence length="193" mass="21308">MADIKDKLVLAVNEFKKSLDGNTISIHGKSYAQVSLRIAVARRVLGSAMDIISKIQHMDKDSVVMQADIFIDDKHVATGHAEEKRTASKINMTSALENCETSAIGRALAFLGFISDGIASAEEVSTAILQQDKKIQTALKDLEAVSHKGSYQEWLSKNKPMLSELKLKNPIAYTTFMEDFQTYKTNLQTKGVI</sequence>
<gene>
    <name evidence="1" type="ORF">E5R92_07130</name>
</gene>
<keyword evidence="2" id="KW-1185">Reference proteome</keyword>
<name>A0A6H1Q3N5_9PROT</name>
<dbReference type="KEGG" id="peg:E5R92_07130"/>
<organism evidence="1 2">
    <name type="scientific">Candidatus Pelagibacter giovannonii</name>
    <dbReference type="NCBI Taxonomy" id="2563896"/>
    <lineage>
        <taxon>Bacteria</taxon>
        <taxon>Pseudomonadati</taxon>
        <taxon>Pseudomonadota</taxon>
        <taxon>Alphaproteobacteria</taxon>
        <taxon>Candidatus Pelagibacterales</taxon>
        <taxon>Candidatus Pelagibacteraceae</taxon>
        <taxon>Candidatus Pelagibacter</taxon>
    </lineage>
</organism>
<reference evidence="1 2" key="1">
    <citation type="journal article" date="2020" name="Nat. Microbiol.">
        <title>Lysogenic host-virus interactions in SAR11 marine bacteria.</title>
        <authorList>
            <person name="Morris R.M."/>
            <person name="Cain K.R."/>
            <person name="Hvorecny K.L."/>
            <person name="Kollman J.M."/>
        </authorList>
    </citation>
    <scope>NUCLEOTIDE SEQUENCE [LARGE SCALE GENOMIC DNA]</scope>
    <source>
        <strain evidence="1 2">NP1</strain>
    </source>
</reference>
<accession>A0A6H1Q3N5</accession>
<dbReference type="RefSeq" id="WP_168607409.1">
    <property type="nucleotide sequence ID" value="NZ_CP038852.1"/>
</dbReference>
<dbReference type="AlphaFoldDB" id="A0A6H1Q3N5"/>
<proteinExistence type="predicted"/>
<dbReference type="Proteomes" id="UP000501094">
    <property type="component" value="Chromosome"/>
</dbReference>